<feature type="region of interest" description="Disordered" evidence="1">
    <location>
        <begin position="179"/>
        <end position="202"/>
    </location>
</feature>
<proteinExistence type="predicted"/>
<dbReference type="AlphaFoldDB" id="A0A1I1ANT7"/>
<dbReference type="Proteomes" id="UP000243799">
    <property type="component" value="Unassembled WGS sequence"/>
</dbReference>
<evidence type="ECO:0000313" key="2">
    <source>
        <dbReference type="EMBL" id="SFB39694.1"/>
    </source>
</evidence>
<evidence type="ECO:0000313" key="3">
    <source>
        <dbReference type="Proteomes" id="UP000243799"/>
    </source>
</evidence>
<sequence length="202" mass="22806">MNCDVPVNVNSDGAYRYAIRRGRVISWCCGEQCAIVLRVKRLQQRHCPVCRQVIERTDPTGRPPSFCGDKCRRQRERDLDRAVRALARGTVPDRPVGFGGATEWLDRIDTELADAEQLLAHWTGDGPTTPTGTVSPDARAGLVQRVNVLHRLRGMANQAVGEENRQALIERRQEQARQIAEDEHARDNAWRDELLNSKETLS</sequence>
<accession>A0A1I1ANT7</accession>
<gene>
    <name evidence="2" type="ORF">SAMN05216266_11010</name>
</gene>
<protein>
    <submittedName>
        <fullName evidence="2">Uncharacterized protein</fullName>
    </submittedName>
</protein>
<name>A0A1I1ANT7_9PSEU</name>
<keyword evidence="3" id="KW-1185">Reference proteome</keyword>
<dbReference type="STRING" id="490629.SAMN05216266_11010"/>
<evidence type="ECO:0000256" key="1">
    <source>
        <dbReference type="SAM" id="MobiDB-lite"/>
    </source>
</evidence>
<organism evidence="2 3">
    <name type="scientific">Amycolatopsis marina</name>
    <dbReference type="NCBI Taxonomy" id="490629"/>
    <lineage>
        <taxon>Bacteria</taxon>
        <taxon>Bacillati</taxon>
        <taxon>Actinomycetota</taxon>
        <taxon>Actinomycetes</taxon>
        <taxon>Pseudonocardiales</taxon>
        <taxon>Pseudonocardiaceae</taxon>
        <taxon>Amycolatopsis</taxon>
    </lineage>
</organism>
<dbReference type="EMBL" id="FOKG01000010">
    <property type="protein sequence ID" value="SFB39694.1"/>
    <property type="molecule type" value="Genomic_DNA"/>
</dbReference>
<reference evidence="3" key="1">
    <citation type="submission" date="2016-10" db="EMBL/GenBank/DDBJ databases">
        <authorList>
            <person name="Varghese N."/>
            <person name="Submissions S."/>
        </authorList>
    </citation>
    <scope>NUCLEOTIDE SEQUENCE [LARGE SCALE GENOMIC DNA]</scope>
    <source>
        <strain evidence="3">CGMCC 4.3568</strain>
    </source>
</reference>